<dbReference type="AlphaFoldDB" id="A0A177EH73"/>
<accession>A0A177EH73</accession>
<name>A0A177EH73_9MICR</name>
<evidence type="ECO:0000313" key="3">
    <source>
        <dbReference type="Proteomes" id="UP000185944"/>
    </source>
</evidence>
<evidence type="ECO:0000313" key="2">
    <source>
        <dbReference type="EMBL" id="OAG31324.1"/>
    </source>
</evidence>
<dbReference type="EMBL" id="LTDL01000019">
    <property type="protein sequence ID" value="OAG31324.1"/>
    <property type="molecule type" value="Genomic_DNA"/>
</dbReference>
<gene>
    <name evidence="2" type="ORF">NEDG_01802</name>
</gene>
<dbReference type="InterPro" id="IPR035969">
    <property type="entry name" value="Rab-GAP_TBC_sf"/>
</dbReference>
<dbReference type="OrthoDB" id="159449at2759"/>
<proteinExistence type="predicted"/>
<dbReference type="Pfam" id="PF00566">
    <property type="entry name" value="RabGAP-TBC"/>
    <property type="match status" value="1"/>
</dbReference>
<evidence type="ECO:0000259" key="1">
    <source>
        <dbReference type="PROSITE" id="PS50086"/>
    </source>
</evidence>
<dbReference type="PANTHER" id="PTHR47219">
    <property type="entry name" value="RAB GTPASE-ACTIVATING PROTEIN 1-LIKE"/>
    <property type="match status" value="1"/>
</dbReference>
<dbReference type="GO" id="GO:0031267">
    <property type="term" value="F:small GTPase binding"/>
    <property type="evidence" value="ECO:0007669"/>
    <property type="project" value="TreeGrafter"/>
</dbReference>
<dbReference type="GO" id="GO:0005096">
    <property type="term" value="F:GTPase activator activity"/>
    <property type="evidence" value="ECO:0007669"/>
    <property type="project" value="TreeGrafter"/>
</dbReference>
<reference evidence="2 3" key="1">
    <citation type="submission" date="2016-02" db="EMBL/GenBank/DDBJ databases">
        <title>Discovery of a natural microsporidian pathogen with a broad tissue tropism in Caenorhabditis elegans.</title>
        <authorList>
            <person name="Luallen R.J."/>
            <person name="Reinke A.W."/>
            <person name="Tong L."/>
            <person name="Botts M.R."/>
            <person name="Felix M.-A."/>
            <person name="Troemel E.R."/>
        </authorList>
    </citation>
    <scope>NUCLEOTIDE SEQUENCE [LARGE SCALE GENOMIC DNA]</scope>
    <source>
        <strain evidence="2 3">JUm2807</strain>
    </source>
</reference>
<dbReference type="SMART" id="SM00164">
    <property type="entry name" value="TBC"/>
    <property type="match status" value="1"/>
</dbReference>
<feature type="domain" description="Rab-GAP TBC" evidence="1">
    <location>
        <begin position="2"/>
        <end position="199"/>
    </location>
</feature>
<dbReference type="PROSITE" id="PS50086">
    <property type="entry name" value="TBC_RABGAP"/>
    <property type="match status" value="1"/>
</dbReference>
<dbReference type="InterPro" id="IPR050302">
    <property type="entry name" value="Rab_GAP_TBC_domain"/>
</dbReference>
<dbReference type="Gene3D" id="1.10.8.270">
    <property type="entry name" value="putative rabgap domain of human tbc1 domain family member 14 like domains"/>
    <property type="match status" value="1"/>
</dbReference>
<keyword evidence="3" id="KW-1185">Reference proteome</keyword>
<dbReference type="GeneID" id="93648152"/>
<dbReference type="PANTHER" id="PTHR47219:SF9">
    <property type="entry name" value="GTPASE ACTIVATING PROTEIN AND CENTROSOME-ASSOCIATED, ISOFORM B"/>
    <property type="match status" value="1"/>
</dbReference>
<comment type="caution">
    <text evidence="2">The sequence shown here is derived from an EMBL/GenBank/DDBJ whole genome shotgun (WGS) entry which is preliminary data.</text>
</comment>
<dbReference type="VEuPathDB" id="MicrosporidiaDB:NEDG_01802"/>
<protein>
    <recommendedName>
        <fullName evidence="1">Rab-GAP TBC domain-containing protein</fullName>
    </recommendedName>
</protein>
<sequence length="280" mass="31637">MKESSSGKALAWKKLMLVPMEDNFHLLKTAEIPPEALQNILVDIDRSVNEVKVSMGGGLDSETRDYNPTQRKKELKEVLVAFARYNTTIEYCQGLSYYAAFLLQFFPAEESFAILCRTIQVNQIESLFDKQLSLVARVLSVHGRVLNLTLPESIRKSIQRIGNNSHDYAAGWYLTLFSRLSPSLYAEVLDLFFMHGFSVLFHVASALVEVGHYTYITGKPSEIDQQTQILFKLAEFPISTKAFKAVLARNMQMLSTSDINHMLGHLPMPGHLPLTTTNHH</sequence>
<dbReference type="Gene3D" id="1.10.472.80">
    <property type="entry name" value="Ypt/Rab-GAP domain of gyp1p, domain 3"/>
    <property type="match status" value="1"/>
</dbReference>
<dbReference type="SUPFAM" id="SSF47923">
    <property type="entry name" value="Ypt/Rab-GAP domain of gyp1p"/>
    <property type="match status" value="1"/>
</dbReference>
<dbReference type="InterPro" id="IPR000195">
    <property type="entry name" value="Rab-GAP-TBC_dom"/>
</dbReference>
<organism evidence="2 3">
    <name type="scientific">Nematocida displodere</name>
    <dbReference type="NCBI Taxonomy" id="1805483"/>
    <lineage>
        <taxon>Eukaryota</taxon>
        <taxon>Fungi</taxon>
        <taxon>Fungi incertae sedis</taxon>
        <taxon>Microsporidia</taxon>
        <taxon>Nematocida</taxon>
    </lineage>
</organism>
<dbReference type="STRING" id="1805483.A0A177EH73"/>
<dbReference type="Proteomes" id="UP000185944">
    <property type="component" value="Unassembled WGS sequence"/>
</dbReference>
<dbReference type="RefSeq" id="XP_067545020.1">
    <property type="nucleotide sequence ID" value="XM_067689220.1"/>
</dbReference>